<dbReference type="CDD" id="cd00371">
    <property type="entry name" value="HMA"/>
    <property type="match status" value="1"/>
</dbReference>
<reference evidence="3" key="2">
    <citation type="submission" date="2020-02" db="EMBL/GenBank/DDBJ databases">
        <authorList>
            <person name="Matsumoto Y."/>
            <person name="Kinjo T."/>
            <person name="Motooka D."/>
            <person name="Nabeya D."/>
            <person name="Jung N."/>
            <person name="Uechi K."/>
            <person name="Horii T."/>
            <person name="Iida T."/>
            <person name="Fujita J."/>
            <person name="Nakamura S."/>
        </authorList>
    </citation>
    <scope>NUCLEOTIDE SEQUENCE</scope>
    <source>
        <strain evidence="3">JCM 13573</strain>
    </source>
</reference>
<dbReference type="AlphaFoldDB" id="A0AAX1J5B0"/>
<sequence length="115" mass="11784">MDLKVIPIKPLAESSAAGCACCRPRRHPADDPTTPPKDNDMIGTVASYSVTGMTCGHCVQAVTEELTALPGVSAVSVDLVPGDTSTVTITSDTPVTNEQIAAALSEAGDYHLSTA</sequence>
<dbReference type="PROSITE" id="PS50846">
    <property type="entry name" value="HMA_2"/>
    <property type="match status" value="1"/>
</dbReference>
<reference evidence="4" key="3">
    <citation type="submission" date="2020-11" db="EMBL/GenBank/DDBJ databases">
        <title>Intraspecies plasmid and genomic variation of Mycobacterium kubicae revealed by the complete genome sequences of two clinical isolates.</title>
        <authorList>
            <person name="Hendrix J.R."/>
            <person name="Epperson L.E."/>
            <person name="Honda J.R."/>
            <person name="Strong M."/>
        </authorList>
    </citation>
    <scope>NUCLEOTIDE SEQUENCE</scope>
    <source>
        <strain evidence="4">JCM 13573</strain>
    </source>
</reference>
<keyword evidence="1" id="KW-0479">Metal-binding</keyword>
<dbReference type="InterPro" id="IPR006121">
    <property type="entry name" value="HMA_dom"/>
</dbReference>
<protein>
    <submittedName>
        <fullName evidence="4">Cation transporter</fullName>
    </submittedName>
</protein>
<keyword evidence="5" id="KW-1185">Reference proteome</keyword>
<dbReference type="EMBL" id="BLKU01000005">
    <property type="protein sequence ID" value="GFG67719.1"/>
    <property type="molecule type" value="Genomic_DNA"/>
</dbReference>
<dbReference type="InterPro" id="IPR017969">
    <property type="entry name" value="Heavy-metal-associated_CS"/>
</dbReference>
<evidence type="ECO:0000313" key="4">
    <source>
        <dbReference type="EMBL" id="QPI36347.1"/>
    </source>
</evidence>
<dbReference type="Gene3D" id="3.30.70.100">
    <property type="match status" value="1"/>
</dbReference>
<dbReference type="Proteomes" id="UP000465306">
    <property type="component" value="Unassembled WGS sequence"/>
</dbReference>
<dbReference type="Pfam" id="PF00403">
    <property type="entry name" value="HMA"/>
    <property type="match status" value="1"/>
</dbReference>
<evidence type="ECO:0000313" key="3">
    <source>
        <dbReference type="EMBL" id="GFG67719.1"/>
    </source>
</evidence>
<gene>
    <name evidence="4" type="ORF">I2456_17795</name>
    <name evidence="3" type="ORF">MKUB_52090</name>
</gene>
<dbReference type="PROSITE" id="PS01047">
    <property type="entry name" value="HMA_1"/>
    <property type="match status" value="1"/>
</dbReference>
<evidence type="ECO:0000256" key="1">
    <source>
        <dbReference type="ARBA" id="ARBA00022723"/>
    </source>
</evidence>
<dbReference type="SUPFAM" id="SSF55008">
    <property type="entry name" value="HMA, heavy metal-associated domain"/>
    <property type="match status" value="1"/>
</dbReference>
<dbReference type="InterPro" id="IPR036163">
    <property type="entry name" value="HMA_dom_sf"/>
</dbReference>
<evidence type="ECO:0000313" key="5">
    <source>
        <dbReference type="Proteomes" id="UP000465306"/>
    </source>
</evidence>
<organism evidence="4 6">
    <name type="scientific">Mycobacterium kubicae</name>
    <dbReference type="NCBI Taxonomy" id="120959"/>
    <lineage>
        <taxon>Bacteria</taxon>
        <taxon>Bacillati</taxon>
        <taxon>Actinomycetota</taxon>
        <taxon>Actinomycetes</taxon>
        <taxon>Mycobacteriales</taxon>
        <taxon>Mycobacteriaceae</taxon>
        <taxon>Mycobacterium</taxon>
        <taxon>Mycobacterium simiae complex</taxon>
    </lineage>
</organism>
<name>A0AAX1J5B0_9MYCO</name>
<dbReference type="KEGG" id="mku:I2456_17795"/>
<feature type="domain" description="HMA" evidence="2">
    <location>
        <begin position="44"/>
        <end position="113"/>
    </location>
</feature>
<reference evidence="3 5" key="1">
    <citation type="journal article" date="2019" name="Emerg. Microbes Infect.">
        <title>Comprehensive subspecies identification of 175 nontuberculous mycobacteria species based on 7547 genomic profiles.</title>
        <authorList>
            <person name="Matsumoto Y."/>
            <person name="Kinjo T."/>
            <person name="Motooka D."/>
            <person name="Nabeya D."/>
            <person name="Jung N."/>
            <person name="Uechi K."/>
            <person name="Horii T."/>
            <person name="Iida T."/>
            <person name="Fujita J."/>
            <person name="Nakamura S."/>
        </authorList>
    </citation>
    <scope>NUCLEOTIDE SEQUENCE [LARGE SCALE GENOMIC DNA]</scope>
    <source>
        <strain evidence="3 5">JCM 13573</strain>
    </source>
</reference>
<proteinExistence type="predicted"/>
<evidence type="ECO:0000259" key="2">
    <source>
        <dbReference type="PROSITE" id="PS50846"/>
    </source>
</evidence>
<dbReference type="GO" id="GO:0046872">
    <property type="term" value="F:metal ion binding"/>
    <property type="evidence" value="ECO:0007669"/>
    <property type="project" value="UniProtKB-KW"/>
</dbReference>
<accession>A0AAX1J5B0</accession>
<dbReference type="Proteomes" id="UP000663583">
    <property type="component" value="Chromosome"/>
</dbReference>
<dbReference type="EMBL" id="CP065047">
    <property type="protein sequence ID" value="QPI36347.1"/>
    <property type="molecule type" value="Genomic_DNA"/>
</dbReference>
<evidence type="ECO:0000313" key="6">
    <source>
        <dbReference type="Proteomes" id="UP000663583"/>
    </source>
</evidence>